<reference evidence="2" key="2">
    <citation type="submission" date="2020-09" db="EMBL/GenBank/DDBJ databases">
        <authorList>
            <person name="Sun Q."/>
            <person name="Kim S."/>
        </authorList>
    </citation>
    <scope>NUCLEOTIDE SEQUENCE</scope>
    <source>
        <strain evidence="2">KCTC 12710</strain>
    </source>
</reference>
<feature type="signal peptide" evidence="1">
    <location>
        <begin position="1"/>
        <end position="18"/>
    </location>
</feature>
<dbReference type="AlphaFoldDB" id="A0A918RB09"/>
<dbReference type="RefSeq" id="WP_189361935.1">
    <property type="nucleotide sequence ID" value="NZ_BMWZ01000007.1"/>
</dbReference>
<evidence type="ECO:0000313" key="3">
    <source>
        <dbReference type="Proteomes" id="UP000636004"/>
    </source>
</evidence>
<protein>
    <recommendedName>
        <fullName evidence="4">SPOR domain-containing protein</fullName>
    </recommendedName>
</protein>
<organism evidence="2 3">
    <name type="scientific">Algibacter mikhailovii</name>
    <dbReference type="NCBI Taxonomy" id="425498"/>
    <lineage>
        <taxon>Bacteria</taxon>
        <taxon>Pseudomonadati</taxon>
        <taxon>Bacteroidota</taxon>
        <taxon>Flavobacteriia</taxon>
        <taxon>Flavobacteriales</taxon>
        <taxon>Flavobacteriaceae</taxon>
        <taxon>Algibacter</taxon>
    </lineage>
</organism>
<gene>
    <name evidence="2" type="ORF">GCM10007028_28860</name>
</gene>
<evidence type="ECO:0000313" key="2">
    <source>
        <dbReference type="EMBL" id="GGZ88936.1"/>
    </source>
</evidence>
<keyword evidence="3" id="KW-1185">Reference proteome</keyword>
<reference evidence="2" key="1">
    <citation type="journal article" date="2014" name="Int. J. Syst. Evol. Microbiol.">
        <title>Complete genome sequence of Corynebacterium casei LMG S-19264T (=DSM 44701T), isolated from a smear-ripened cheese.</title>
        <authorList>
            <consortium name="US DOE Joint Genome Institute (JGI-PGF)"/>
            <person name="Walter F."/>
            <person name="Albersmeier A."/>
            <person name="Kalinowski J."/>
            <person name="Ruckert C."/>
        </authorList>
    </citation>
    <scope>NUCLEOTIDE SEQUENCE</scope>
    <source>
        <strain evidence="2">KCTC 12710</strain>
    </source>
</reference>
<comment type="caution">
    <text evidence="2">The sequence shown here is derived from an EMBL/GenBank/DDBJ whole genome shotgun (WGS) entry which is preliminary data.</text>
</comment>
<feature type="chain" id="PRO_5037748283" description="SPOR domain-containing protein" evidence="1">
    <location>
        <begin position="19"/>
        <end position="490"/>
    </location>
</feature>
<evidence type="ECO:0000256" key="1">
    <source>
        <dbReference type="SAM" id="SignalP"/>
    </source>
</evidence>
<dbReference type="EMBL" id="BMWZ01000007">
    <property type="protein sequence ID" value="GGZ88936.1"/>
    <property type="molecule type" value="Genomic_DNA"/>
</dbReference>
<proteinExistence type="predicted"/>
<sequence>MYRKALLLSLIAVCHFHAQNGLPFSSNKKVYLKGHSVLIGNNIVSTHATKPYDGKSFNDVLKLKYIDIDEDKSTFSSSEATLKTNQKELKIEYAALYWSAIYKYEKGRTSTKQLKGKNKHIKQTIYEGSERQSTDVNTILLKTPNSTYTPINGTVIYDSYNHEKSFPDIKPYVCYADVTTILQNAEQVHGNYTVANIRATQGQVSGGSAGGWLLYVIYEDEQSKPKYFTTYNGFVDVFKKPVEITFEDFKASETGEIKTSLLLGALEGDQKFKTDFCSFLDYKNETYIPLFNKARPKLNFFNSSISMGEGVFTDRKPNSKNTLGFDLLKIQIPNTNNTIISNNMRHAQVRFNSKADRFYLFFVAFETEINPIFLEPKTNTESILVIDKNTKPDVDENLQKIKNIKSAAIPSIEKGYYLVTNVFSSKKNASNWMSNLKEKGFDCNSYVNPKNDWTYIYLIHDEDPSIIYEKQKELSNLDDFEDIWILKINF</sequence>
<dbReference type="Proteomes" id="UP000636004">
    <property type="component" value="Unassembled WGS sequence"/>
</dbReference>
<evidence type="ECO:0008006" key="4">
    <source>
        <dbReference type="Google" id="ProtNLM"/>
    </source>
</evidence>
<keyword evidence="1" id="KW-0732">Signal</keyword>
<name>A0A918RB09_9FLAO</name>
<accession>A0A918RB09</accession>